<dbReference type="Pfam" id="PF01124">
    <property type="entry name" value="MAPEG"/>
    <property type="match status" value="1"/>
</dbReference>
<dbReference type="Gene3D" id="1.20.120.550">
    <property type="entry name" value="Membrane associated eicosanoid/glutathione metabolism-like domain"/>
    <property type="match status" value="1"/>
</dbReference>
<evidence type="ECO:0000313" key="6">
    <source>
        <dbReference type="EMBL" id="MDR4306911.1"/>
    </source>
</evidence>
<dbReference type="PANTHER" id="PTHR35371">
    <property type="entry name" value="INNER MEMBRANE PROTEIN"/>
    <property type="match status" value="1"/>
</dbReference>
<dbReference type="EMBL" id="JADBEO010000017">
    <property type="protein sequence ID" value="MDR4306911.1"/>
    <property type="molecule type" value="Genomic_DNA"/>
</dbReference>
<gene>
    <name evidence="6" type="ORF">IHQ68_09805</name>
</gene>
<feature type="transmembrane region" description="Helical" evidence="5">
    <location>
        <begin position="81"/>
        <end position="98"/>
    </location>
</feature>
<proteinExistence type="predicted"/>
<keyword evidence="7" id="KW-1185">Reference proteome</keyword>
<keyword evidence="2 5" id="KW-0812">Transmembrane</keyword>
<evidence type="ECO:0000256" key="3">
    <source>
        <dbReference type="ARBA" id="ARBA00022989"/>
    </source>
</evidence>
<sequence>MTIAHWCVLFGGLLPILCAGLAKYCAADFDNSRPREWFEKQSGWRKRADAAQRNGWEAFPLFAAAVLVATTQGAKTGAVDALALAWVALRLAYVWAYVSDRPSLRSALFAAALLVTLAIFTAPLWT</sequence>
<evidence type="ECO:0000256" key="5">
    <source>
        <dbReference type="SAM" id="Phobius"/>
    </source>
</evidence>
<evidence type="ECO:0000256" key="1">
    <source>
        <dbReference type="ARBA" id="ARBA00004370"/>
    </source>
</evidence>
<comment type="subcellular location">
    <subcellularLocation>
        <location evidence="1">Membrane</location>
    </subcellularLocation>
</comment>
<keyword evidence="3 5" id="KW-1133">Transmembrane helix</keyword>
<dbReference type="InterPro" id="IPR001129">
    <property type="entry name" value="Membr-assoc_MAPEG"/>
</dbReference>
<protein>
    <submittedName>
        <fullName evidence="6">MAPEG family protein</fullName>
    </submittedName>
</protein>
<evidence type="ECO:0000256" key="4">
    <source>
        <dbReference type="ARBA" id="ARBA00023136"/>
    </source>
</evidence>
<comment type="caution">
    <text evidence="6">The sequence shown here is derived from an EMBL/GenBank/DDBJ whole genome shotgun (WGS) entry which is preliminary data.</text>
</comment>
<dbReference type="SUPFAM" id="SSF161084">
    <property type="entry name" value="MAPEG domain-like"/>
    <property type="match status" value="1"/>
</dbReference>
<dbReference type="PANTHER" id="PTHR35371:SF1">
    <property type="entry name" value="BLR7753 PROTEIN"/>
    <property type="match status" value="1"/>
</dbReference>
<accession>A0ABU1DFJ3</accession>
<name>A0ABU1DFJ3_9HYPH</name>
<organism evidence="6 7">
    <name type="scientific">Chelatococcus sambhunathii</name>
    <dbReference type="NCBI Taxonomy" id="363953"/>
    <lineage>
        <taxon>Bacteria</taxon>
        <taxon>Pseudomonadati</taxon>
        <taxon>Pseudomonadota</taxon>
        <taxon>Alphaproteobacteria</taxon>
        <taxon>Hyphomicrobiales</taxon>
        <taxon>Chelatococcaceae</taxon>
        <taxon>Chelatococcus</taxon>
    </lineage>
</organism>
<evidence type="ECO:0000256" key="2">
    <source>
        <dbReference type="ARBA" id="ARBA00022692"/>
    </source>
</evidence>
<reference evidence="6" key="1">
    <citation type="submission" date="2020-10" db="EMBL/GenBank/DDBJ databases">
        <authorList>
            <person name="Abbas A."/>
            <person name="Razzaq R."/>
            <person name="Waqas M."/>
            <person name="Abbas N."/>
            <person name="Nielsen T.K."/>
            <person name="Hansen L.H."/>
            <person name="Hussain S."/>
            <person name="Shahid M."/>
        </authorList>
    </citation>
    <scope>NUCLEOTIDE SEQUENCE</scope>
    <source>
        <strain evidence="6">S14</strain>
    </source>
</reference>
<dbReference type="InterPro" id="IPR023352">
    <property type="entry name" value="MAPEG-like_dom_sf"/>
</dbReference>
<evidence type="ECO:0000313" key="7">
    <source>
        <dbReference type="Proteomes" id="UP001181622"/>
    </source>
</evidence>
<feature type="transmembrane region" description="Helical" evidence="5">
    <location>
        <begin position="107"/>
        <end position="125"/>
    </location>
</feature>
<keyword evidence="4 5" id="KW-0472">Membrane</keyword>
<dbReference type="Proteomes" id="UP001181622">
    <property type="component" value="Unassembled WGS sequence"/>
</dbReference>
<dbReference type="RefSeq" id="WP_309391239.1">
    <property type="nucleotide sequence ID" value="NZ_JADBEO010000017.1"/>
</dbReference>